<dbReference type="InterPro" id="IPR032828">
    <property type="entry name" value="PolyA_RNA-bd"/>
</dbReference>
<dbReference type="PANTHER" id="PTHR46173:SF1">
    <property type="entry name" value="CCA TRNA NUCLEOTIDYLTRANSFERASE 1, MITOCHONDRIAL"/>
    <property type="match status" value="1"/>
</dbReference>
<keyword evidence="4 11" id="KW-0548">Nucleotidyltransferase</keyword>
<gene>
    <name evidence="11" type="primary">cca</name>
    <name evidence="15" type="ORF">ACFQU8_13675</name>
</gene>
<dbReference type="SUPFAM" id="SSF81301">
    <property type="entry name" value="Nucleotidyltransferase"/>
    <property type="match status" value="1"/>
</dbReference>
<evidence type="ECO:0000259" key="13">
    <source>
        <dbReference type="Pfam" id="PF12627"/>
    </source>
</evidence>
<dbReference type="EC" id="2.7.7.72" evidence="11"/>
<dbReference type="PANTHER" id="PTHR46173">
    <property type="entry name" value="CCA TRNA NUCLEOTIDYLTRANSFERASE 1, MITOCHONDRIAL"/>
    <property type="match status" value="1"/>
</dbReference>
<reference evidence="16" key="1">
    <citation type="journal article" date="2019" name="Int. J. Syst. Evol. Microbiol.">
        <title>The Global Catalogue of Microorganisms (GCM) 10K type strain sequencing project: providing services to taxonomists for standard genome sequencing and annotation.</title>
        <authorList>
            <consortium name="The Broad Institute Genomics Platform"/>
            <consortium name="The Broad Institute Genome Sequencing Center for Infectious Disease"/>
            <person name="Wu L."/>
            <person name="Ma J."/>
        </authorList>
    </citation>
    <scope>NUCLEOTIDE SEQUENCE [LARGE SCALE GENOMIC DNA]</scope>
    <source>
        <strain evidence="16">JCM 30234</strain>
    </source>
</reference>
<comment type="function">
    <text evidence="11">Catalyzes the addition and repair of the essential 3'-terminal CCA sequence in tRNAs without using a nucleic acid template. Adds these three nucleotides in the order of C, C, and A to the tRNA nucleotide-73, using CTP and ATP as substrates and producing inorganic pyrophosphate. tRNA 3'-terminal CCA addition is required both for tRNA processing and repair. Also involved in tRNA surveillance by mediating tandem CCA addition to generate a CCACCA at the 3' terminus of unstable tRNAs. While stable tRNAs receive only 3'-terminal CCA, unstable tRNAs are marked with CCACCA and rapidly degraded.</text>
</comment>
<comment type="caution">
    <text evidence="15">The sequence shown here is derived from an EMBL/GenBank/DDBJ whole genome shotgun (WGS) entry which is preliminary data.</text>
</comment>
<keyword evidence="8 11" id="KW-0067">ATP-binding</keyword>
<feature type="domain" description="tRNA nucleotidyltransferase/poly(A) polymerase RNA and SrmB- binding" evidence="13">
    <location>
        <begin position="171"/>
        <end position="215"/>
    </location>
</feature>
<feature type="binding site" evidence="11">
    <location>
        <position position="159"/>
    </location>
    <ligand>
        <name>CTP</name>
        <dbReference type="ChEBI" id="CHEBI:37563"/>
    </ligand>
</feature>
<dbReference type="Pfam" id="PF13735">
    <property type="entry name" value="tRNA_NucTran2_2"/>
    <property type="match status" value="1"/>
</dbReference>
<dbReference type="InterPro" id="IPR023068">
    <property type="entry name" value="CCA-adding_enz_firmicutes"/>
</dbReference>
<feature type="binding site" evidence="11">
    <location>
        <position position="165"/>
    </location>
    <ligand>
        <name>CTP</name>
        <dbReference type="ChEBI" id="CHEBI:37563"/>
    </ligand>
</feature>
<comment type="subunit">
    <text evidence="11">Homodimer.</text>
</comment>
<dbReference type="Gene3D" id="1.20.58.560">
    <property type="match status" value="1"/>
</dbReference>
<protein>
    <recommendedName>
        <fullName evidence="11">CCA-adding enzyme</fullName>
        <ecNumber evidence="11">2.7.7.72</ecNumber>
    </recommendedName>
    <alternativeName>
        <fullName evidence="11">CCA tRNA nucleotidyltransferase</fullName>
    </alternativeName>
    <alternativeName>
        <fullName evidence="11">tRNA CCA-pyrophosphorylase</fullName>
    </alternativeName>
    <alternativeName>
        <fullName evidence="11">tRNA adenylyl-/cytidylyl- transferase</fullName>
    </alternativeName>
    <alternativeName>
        <fullName evidence="11">tRNA nucleotidyltransferase</fullName>
    </alternativeName>
    <alternativeName>
        <fullName evidence="11">tRNA-NT</fullName>
    </alternativeName>
</protein>
<dbReference type="CDD" id="cd05398">
    <property type="entry name" value="NT_ClassII-CCAase"/>
    <property type="match status" value="1"/>
</dbReference>
<evidence type="ECO:0000256" key="2">
    <source>
        <dbReference type="ARBA" id="ARBA00022679"/>
    </source>
</evidence>
<keyword evidence="7 11" id="KW-0692">RNA repair</keyword>
<dbReference type="Pfam" id="PF12627">
    <property type="entry name" value="PolyA_pol_RNAbd"/>
    <property type="match status" value="1"/>
</dbReference>
<feature type="binding site" evidence="11">
    <location>
        <position position="29"/>
    </location>
    <ligand>
        <name>ATP</name>
        <dbReference type="ChEBI" id="CHEBI:30616"/>
    </ligand>
</feature>
<dbReference type="GO" id="GO:0004810">
    <property type="term" value="F:CCA tRNA nucleotidyltransferase activity"/>
    <property type="evidence" value="ECO:0007669"/>
    <property type="project" value="UniProtKB-EC"/>
</dbReference>
<comment type="catalytic activity">
    <reaction evidence="11">
        <text>a tRNA with a 3' CCA end + 2 CTP + ATP = a tRNA with a 3' CCACCA end + 3 diphosphate</text>
        <dbReference type="Rhea" id="RHEA:76235"/>
        <dbReference type="Rhea" id="RHEA-COMP:10468"/>
        <dbReference type="Rhea" id="RHEA-COMP:18655"/>
        <dbReference type="ChEBI" id="CHEBI:30616"/>
        <dbReference type="ChEBI" id="CHEBI:33019"/>
        <dbReference type="ChEBI" id="CHEBI:37563"/>
        <dbReference type="ChEBI" id="CHEBI:83071"/>
        <dbReference type="ChEBI" id="CHEBI:195187"/>
    </reaction>
</comment>
<keyword evidence="10 11" id="KW-0694">RNA-binding</keyword>
<evidence type="ECO:0000256" key="7">
    <source>
        <dbReference type="ARBA" id="ARBA00022800"/>
    </source>
</evidence>
<feature type="binding site" evidence="11">
    <location>
        <position position="44"/>
    </location>
    <ligand>
        <name>Mg(2+)</name>
        <dbReference type="ChEBI" id="CHEBI:18420"/>
    </ligand>
</feature>
<organism evidence="15 16">
    <name type="scientific">Lentibacillus kimchii</name>
    <dbReference type="NCBI Taxonomy" id="1542911"/>
    <lineage>
        <taxon>Bacteria</taxon>
        <taxon>Bacillati</taxon>
        <taxon>Bacillota</taxon>
        <taxon>Bacilli</taxon>
        <taxon>Bacillales</taxon>
        <taxon>Bacillaceae</taxon>
        <taxon>Lentibacillus</taxon>
    </lineage>
</organism>
<keyword evidence="9 11" id="KW-0460">Magnesium</keyword>
<keyword evidence="3 11" id="KW-0819">tRNA processing</keyword>
<dbReference type="SUPFAM" id="SSF81891">
    <property type="entry name" value="Poly A polymerase C-terminal region-like"/>
    <property type="match status" value="1"/>
</dbReference>
<feature type="binding site" evidence="11">
    <location>
        <position position="156"/>
    </location>
    <ligand>
        <name>CTP</name>
        <dbReference type="ChEBI" id="CHEBI:37563"/>
    </ligand>
</feature>
<feature type="binding site" evidence="11">
    <location>
        <position position="32"/>
    </location>
    <ligand>
        <name>CTP</name>
        <dbReference type="ChEBI" id="CHEBI:37563"/>
    </ligand>
</feature>
<dbReference type="InterPro" id="IPR050264">
    <property type="entry name" value="Bact_CCA-adding_enz_type3_sf"/>
</dbReference>
<comment type="miscellaneous">
    <text evidence="11">A single active site specifically recognizes both ATP and CTP and is responsible for their addition.</text>
</comment>
<evidence type="ECO:0000313" key="16">
    <source>
        <dbReference type="Proteomes" id="UP001596620"/>
    </source>
</evidence>
<evidence type="ECO:0000256" key="9">
    <source>
        <dbReference type="ARBA" id="ARBA00022842"/>
    </source>
</evidence>
<feature type="binding site" evidence="11">
    <location>
        <position position="156"/>
    </location>
    <ligand>
        <name>ATP</name>
        <dbReference type="ChEBI" id="CHEBI:30616"/>
    </ligand>
</feature>
<proteinExistence type="inferred from homology"/>
<comment type="catalytic activity">
    <reaction evidence="11">
        <text>a tRNA precursor + 2 CTP + ATP = a tRNA with a 3' CCA end + 3 diphosphate</text>
        <dbReference type="Rhea" id="RHEA:14433"/>
        <dbReference type="Rhea" id="RHEA-COMP:10465"/>
        <dbReference type="Rhea" id="RHEA-COMP:10468"/>
        <dbReference type="ChEBI" id="CHEBI:30616"/>
        <dbReference type="ChEBI" id="CHEBI:33019"/>
        <dbReference type="ChEBI" id="CHEBI:37563"/>
        <dbReference type="ChEBI" id="CHEBI:74896"/>
        <dbReference type="ChEBI" id="CHEBI:83071"/>
        <dbReference type="EC" id="2.7.7.72"/>
    </reaction>
</comment>
<dbReference type="Pfam" id="PF01743">
    <property type="entry name" value="PolyA_pol"/>
    <property type="match status" value="1"/>
</dbReference>
<dbReference type="InterPro" id="IPR043519">
    <property type="entry name" value="NT_sf"/>
</dbReference>
<feature type="binding site" evidence="11">
    <location>
        <position position="162"/>
    </location>
    <ligand>
        <name>CTP</name>
        <dbReference type="ChEBI" id="CHEBI:37563"/>
    </ligand>
</feature>
<dbReference type="Gene3D" id="1.10.110.30">
    <property type="match status" value="1"/>
</dbReference>
<keyword evidence="5 11" id="KW-0479">Metal-binding</keyword>
<dbReference type="InterPro" id="IPR032810">
    <property type="entry name" value="CCA-adding_enz_C"/>
</dbReference>
<dbReference type="Proteomes" id="UP001596620">
    <property type="component" value="Unassembled WGS sequence"/>
</dbReference>
<evidence type="ECO:0000256" key="1">
    <source>
        <dbReference type="ARBA" id="ARBA00001946"/>
    </source>
</evidence>
<dbReference type="EMBL" id="JBHTGR010000057">
    <property type="protein sequence ID" value="MFC7748236.1"/>
    <property type="molecule type" value="Genomic_DNA"/>
</dbReference>
<accession>A0ABW2V098</accession>
<comment type="similarity">
    <text evidence="11">Belongs to the tRNA nucleotidyltransferase/poly(A) polymerase family. Bacterial CCA-adding enzyme type 3 subfamily.</text>
</comment>
<evidence type="ECO:0000256" key="8">
    <source>
        <dbReference type="ARBA" id="ARBA00022840"/>
    </source>
</evidence>
<feature type="binding site" evidence="11">
    <location>
        <position position="29"/>
    </location>
    <ligand>
        <name>CTP</name>
        <dbReference type="ChEBI" id="CHEBI:37563"/>
    </ligand>
</feature>
<evidence type="ECO:0000256" key="10">
    <source>
        <dbReference type="ARBA" id="ARBA00022884"/>
    </source>
</evidence>
<name>A0ABW2V098_9BACI</name>
<sequence>MPVPKQFEQACDILKRMELNGHKAYFVGGCLRDWLLGRPIGDIDIATSAHPQTVQQMFEKVIPVGLQHGTVIVRYDQQSYEVTTFRVEDDYSDQRHPDAVQFVQTIDQDLQRRDFTINALAMNRHGIMIDPFNGKEDLEKGLICTVGNSYERFREDPLRILRALRFSSQLGFQIEEATLTAMNTLNAGIATIAVERIAQETAKFFEGQYINTGMHYFKTIALSGYLPILKDYPAITGRIPQHMKSLKSFGAVIALFHWIEPAIPIQEWVKQWKCSNQIKHDASALAEALSYYHSKGLDHWLVYSLDANVYSDFCRLVNILLTEDLSAYAVRQIEASLPIHSKKDLEIDGTELRRVFPAYEPGRWIGRTLDQLEKQVVTGQLANRQETLKEWLKCNPPVIT</sequence>
<dbReference type="Gene3D" id="1.10.246.80">
    <property type="match status" value="1"/>
</dbReference>
<evidence type="ECO:0000256" key="11">
    <source>
        <dbReference type="HAMAP-Rule" id="MF_01263"/>
    </source>
</evidence>
<keyword evidence="16" id="KW-1185">Reference proteome</keyword>
<feature type="binding site" evidence="11">
    <location>
        <position position="159"/>
    </location>
    <ligand>
        <name>ATP</name>
        <dbReference type="ChEBI" id="CHEBI:30616"/>
    </ligand>
</feature>
<evidence type="ECO:0000313" key="15">
    <source>
        <dbReference type="EMBL" id="MFC7748236.1"/>
    </source>
</evidence>
<evidence type="ECO:0000259" key="14">
    <source>
        <dbReference type="Pfam" id="PF13735"/>
    </source>
</evidence>
<evidence type="ECO:0000259" key="12">
    <source>
        <dbReference type="Pfam" id="PF01743"/>
    </source>
</evidence>
<keyword evidence="6 11" id="KW-0547">Nucleotide-binding</keyword>
<evidence type="ECO:0000256" key="5">
    <source>
        <dbReference type="ARBA" id="ARBA00022723"/>
    </source>
</evidence>
<comment type="cofactor">
    <cofactor evidence="1 11">
        <name>Mg(2+)</name>
        <dbReference type="ChEBI" id="CHEBI:18420"/>
    </cofactor>
</comment>
<keyword evidence="2 11" id="KW-0808">Transferase</keyword>
<feature type="binding site" evidence="11">
    <location>
        <position position="113"/>
    </location>
    <ligand>
        <name>ATP</name>
        <dbReference type="ChEBI" id="CHEBI:30616"/>
    </ligand>
</feature>
<feature type="binding site" evidence="11">
    <location>
        <position position="162"/>
    </location>
    <ligand>
        <name>ATP</name>
        <dbReference type="ChEBI" id="CHEBI:30616"/>
    </ligand>
</feature>
<feature type="domain" description="Poly A polymerase head" evidence="12">
    <location>
        <begin position="24"/>
        <end position="143"/>
    </location>
</feature>
<feature type="domain" description="CCA-adding enzyme C-terminal" evidence="14">
    <location>
        <begin position="265"/>
        <end position="392"/>
    </location>
</feature>
<evidence type="ECO:0000256" key="3">
    <source>
        <dbReference type="ARBA" id="ARBA00022694"/>
    </source>
</evidence>
<feature type="binding site" evidence="11">
    <location>
        <position position="42"/>
    </location>
    <ligand>
        <name>Mg(2+)</name>
        <dbReference type="ChEBI" id="CHEBI:18420"/>
    </ligand>
</feature>
<dbReference type="Gene3D" id="3.30.460.10">
    <property type="entry name" value="Beta Polymerase, domain 2"/>
    <property type="match status" value="1"/>
</dbReference>
<feature type="binding site" evidence="11">
    <location>
        <position position="165"/>
    </location>
    <ligand>
        <name>ATP</name>
        <dbReference type="ChEBI" id="CHEBI:30616"/>
    </ligand>
</feature>
<evidence type="ECO:0000256" key="6">
    <source>
        <dbReference type="ARBA" id="ARBA00022741"/>
    </source>
</evidence>
<feature type="binding site" evidence="11">
    <location>
        <position position="113"/>
    </location>
    <ligand>
        <name>CTP</name>
        <dbReference type="ChEBI" id="CHEBI:37563"/>
    </ligand>
</feature>
<dbReference type="NCBIfam" id="NF009814">
    <property type="entry name" value="PRK13299.1"/>
    <property type="match status" value="1"/>
</dbReference>
<feature type="binding site" evidence="11">
    <location>
        <position position="32"/>
    </location>
    <ligand>
        <name>ATP</name>
        <dbReference type="ChEBI" id="CHEBI:30616"/>
    </ligand>
</feature>
<dbReference type="InterPro" id="IPR002646">
    <property type="entry name" value="PolA_pol_head_dom"/>
</dbReference>
<dbReference type="HAMAP" id="MF_01263">
    <property type="entry name" value="CCA_bact_type3"/>
    <property type="match status" value="1"/>
</dbReference>
<evidence type="ECO:0000256" key="4">
    <source>
        <dbReference type="ARBA" id="ARBA00022695"/>
    </source>
</evidence>